<comment type="caution">
    <text evidence="11">The sequence shown here is derived from an EMBL/GenBank/DDBJ whole genome shotgun (WGS) entry which is preliminary data.</text>
</comment>
<comment type="similarity">
    <text evidence="2 8 9">Belongs to the dihydrofolate reductase family.</text>
</comment>
<evidence type="ECO:0000256" key="9">
    <source>
        <dbReference type="RuleBase" id="RU004474"/>
    </source>
</evidence>
<comment type="function">
    <text evidence="7 8">Key enzyme in folate metabolism. Catalyzes an essential reaction for de novo glycine and purine synthesis, and for DNA precursor synthesis.</text>
</comment>
<evidence type="ECO:0000313" key="11">
    <source>
        <dbReference type="EMBL" id="MFD2646661.1"/>
    </source>
</evidence>
<proteinExistence type="inferred from homology"/>
<dbReference type="PRINTS" id="PR00070">
    <property type="entry name" value="DHFR"/>
</dbReference>
<dbReference type="InterPro" id="IPR001796">
    <property type="entry name" value="DHFR_dom"/>
</dbReference>
<dbReference type="Gene3D" id="3.40.430.10">
    <property type="entry name" value="Dihydrofolate Reductase, subunit A"/>
    <property type="match status" value="1"/>
</dbReference>
<dbReference type="EMBL" id="JBHUNP010000001">
    <property type="protein sequence ID" value="MFD2646661.1"/>
    <property type="molecule type" value="Genomic_DNA"/>
</dbReference>
<reference evidence="12" key="1">
    <citation type="journal article" date="2019" name="Int. J. Syst. Evol. Microbiol.">
        <title>The Global Catalogue of Microorganisms (GCM) 10K type strain sequencing project: providing services to taxonomists for standard genome sequencing and annotation.</title>
        <authorList>
            <consortium name="The Broad Institute Genomics Platform"/>
            <consortium name="The Broad Institute Genome Sequencing Center for Infectious Disease"/>
            <person name="Wu L."/>
            <person name="Ma J."/>
        </authorList>
    </citation>
    <scope>NUCLEOTIDE SEQUENCE [LARGE SCALE GENOMIC DNA]</scope>
    <source>
        <strain evidence="12">CCM 7427</strain>
    </source>
</reference>
<evidence type="ECO:0000256" key="4">
    <source>
        <dbReference type="ARBA" id="ARBA00022563"/>
    </source>
</evidence>
<evidence type="ECO:0000256" key="3">
    <source>
        <dbReference type="ARBA" id="ARBA00012856"/>
    </source>
</evidence>
<dbReference type="InterPro" id="IPR017925">
    <property type="entry name" value="DHFR_CS"/>
</dbReference>
<dbReference type="Pfam" id="PF00186">
    <property type="entry name" value="DHFR_1"/>
    <property type="match status" value="1"/>
</dbReference>
<dbReference type="EC" id="1.5.1.3" evidence="3 8"/>
<dbReference type="GO" id="GO:0004146">
    <property type="term" value="F:dihydrofolate reductase activity"/>
    <property type="evidence" value="ECO:0007669"/>
    <property type="project" value="UniProtKB-EC"/>
</dbReference>
<evidence type="ECO:0000256" key="8">
    <source>
        <dbReference type="PIRNR" id="PIRNR000194"/>
    </source>
</evidence>
<evidence type="ECO:0000256" key="7">
    <source>
        <dbReference type="ARBA" id="ARBA00025067"/>
    </source>
</evidence>
<protein>
    <recommendedName>
        <fullName evidence="3 8">Dihydrofolate reductase</fullName>
        <ecNumber evidence="3 8">1.5.1.3</ecNumber>
    </recommendedName>
</protein>
<dbReference type="PROSITE" id="PS51330">
    <property type="entry name" value="DHFR_2"/>
    <property type="match status" value="1"/>
</dbReference>
<dbReference type="PANTHER" id="PTHR48069:SF3">
    <property type="entry name" value="DIHYDROFOLATE REDUCTASE"/>
    <property type="match status" value="1"/>
</dbReference>
<name>A0ABW5QH25_9HYPH</name>
<evidence type="ECO:0000256" key="5">
    <source>
        <dbReference type="ARBA" id="ARBA00022857"/>
    </source>
</evidence>
<dbReference type="SUPFAM" id="SSF53597">
    <property type="entry name" value="Dihydrofolate reductase-like"/>
    <property type="match status" value="1"/>
</dbReference>
<keyword evidence="4 8" id="KW-0554">One-carbon metabolism</keyword>
<dbReference type="InterPro" id="IPR024072">
    <property type="entry name" value="DHFR-like_dom_sf"/>
</dbReference>
<dbReference type="InterPro" id="IPR012259">
    <property type="entry name" value="DHFR"/>
</dbReference>
<feature type="domain" description="DHFR" evidence="10">
    <location>
        <begin position="4"/>
        <end position="168"/>
    </location>
</feature>
<evidence type="ECO:0000313" key="12">
    <source>
        <dbReference type="Proteomes" id="UP001597521"/>
    </source>
</evidence>
<keyword evidence="12" id="KW-1185">Reference proteome</keyword>
<dbReference type="PANTHER" id="PTHR48069">
    <property type="entry name" value="DIHYDROFOLATE REDUCTASE"/>
    <property type="match status" value="1"/>
</dbReference>
<gene>
    <name evidence="11" type="ORF">ACFSX5_02505</name>
</gene>
<evidence type="ECO:0000256" key="1">
    <source>
        <dbReference type="ARBA" id="ARBA00004903"/>
    </source>
</evidence>
<evidence type="ECO:0000256" key="6">
    <source>
        <dbReference type="ARBA" id="ARBA00023002"/>
    </source>
</evidence>
<keyword evidence="6 8" id="KW-0560">Oxidoreductase</keyword>
<comment type="pathway">
    <text evidence="1 8">Cofactor biosynthesis; tetrahydrofolate biosynthesis; 5,6,7,8-tetrahydrofolate from 7,8-dihydrofolate: step 1/1.</text>
</comment>
<dbReference type="CDD" id="cd00209">
    <property type="entry name" value="DHFR"/>
    <property type="match status" value="1"/>
</dbReference>
<evidence type="ECO:0000256" key="2">
    <source>
        <dbReference type="ARBA" id="ARBA00009539"/>
    </source>
</evidence>
<keyword evidence="5 8" id="KW-0521">NADP</keyword>
<evidence type="ECO:0000259" key="10">
    <source>
        <dbReference type="PROSITE" id="PS51330"/>
    </source>
</evidence>
<dbReference type="PIRSF" id="PIRSF000194">
    <property type="entry name" value="DHFR"/>
    <property type="match status" value="1"/>
</dbReference>
<dbReference type="Proteomes" id="UP001597521">
    <property type="component" value="Unassembled WGS sequence"/>
</dbReference>
<organism evidence="11 12">
    <name type="scientific">Devosia albogilva</name>
    <dbReference type="NCBI Taxonomy" id="429726"/>
    <lineage>
        <taxon>Bacteria</taxon>
        <taxon>Pseudomonadati</taxon>
        <taxon>Pseudomonadota</taxon>
        <taxon>Alphaproteobacteria</taxon>
        <taxon>Hyphomicrobiales</taxon>
        <taxon>Devosiaceae</taxon>
        <taxon>Devosia</taxon>
    </lineage>
</organism>
<dbReference type="RefSeq" id="WP_386831462.1">
    <property type="nucleotide sequence ID" value="NZ_JBHUNP010000001.1"/>
</dbReference>
<sequence length="174" mass="19180">MTAKIAMIAAVARNGVIGNDQTIPWRIPSDFAFFKRTTMGKPMVMGRKQFETVGKPLPGRSNIIVTRDRDYRAEGTVVVHTLDEALGLAAEIAAKDGVGEIMIIGGGTVYEQLMPLADRLYISHVDLAPEGNIHFPQIDPATWQVVAEPEITPDPRDAAPYRVKVYERRARSAH</sequence>
<comment type="catalytic activity">
    <reaction evidence="8">
        <text>(6S)-5,6,7,8-tetrahydrofolate + NADP(+) = 7,8-dihydrofolate + NADPH + H(+)</text>
        <dbReference type="Rhea" id="RHEA:15009"/>
        <dbReference type="ChEBI" id="CHEBI:15378"/>
        <dbReference type="ChEBI" id="CHEBI:57451"/>
        <dbReference type="ChEBI" id="CHEBI:57453"/>
        <dbReference type="ChEBI" id="CHEBI:57783"/>
        <dbReference type="ChEBI" id="CHEBI:58349"/>
        <dbReference type="EC" id="1.5.1.3"/>
    </reaction>
</comment>
<dbReference type="PROSITE" id="PS00075">
    <property type="entry name" value="DHFR_1"/>
    <property type="match status" value="1"/>
</dbReference>
<accession>A0ABW5QH25</accession>